<dbReference type="SUPFAM" id="SSF50978">
    <property type="entry name" value="WD40 repeat-like"/>
    <property type="match status" value="1"/>
</dbReference>
<dbReference type="Gene3D" id="2.130.10.10">
    <property type="entry name" value="YVTN repeat-like/Quinoprotein amine dehydrogenase"/>
    <property type="match status" value="3"/>
</dbReference>
<feature type="domain" description="RSE1/DDB1/CPSF1 first beta-propeller" evidence="3">
    <location>
        <begin position="39"/>
        <end position="449"/>
    </location>
</feature>
<dbReference type="InterPro" id="IPR015943">
    <property type="entry name" value="WD40/YVTN_repeat-like_dom_sf"/>
</dbReference>
<dbReference type="InterPro" id="IPR058543">
    <property type="entry name" value="Beta-prop_RSE1/DDB1/CPSF1_2nd"/>
</dbReference>
<keyword evidence="6" id="KW-1185">Reference proteome</keyword>
<accession>A0A1C1CYT2</accession>
<gene>
    <name evidence="5" type="ORF">CLCR_09451</name>
</gene>
<sequence>MANASDRGRKGRTNNPAQDRPPIQERVGILSRTLTSSSSIRWILPARLRSPSKNDVVFVGHTFVQLHEFQDSGQLVDTTAKLDFGTTITDAKVISADLETIPVVDAILKQERDLEQFSIRGQPVGDGQPPQLLVLVTRDNEMIYVYARENSIGDAQLVFAKRPFLRGSDLPSSECRDIAVDPQSRALAVASPSGYVVVFKLRCLDEIKAEIDGWDPLNPASFCPAREQRFISVDGNILLMSFLPSPDADPSKVVLLLLAYSGDERKETYQYVLTWDTRLPLKTIKHMSCSGRKLQEDQLPTMLIPSTRAYSYMVVMPSSITYYENVQSSETKRVNCAFAKDNEEPLEWVQWSRPRRHVHYLQRRDDIVLLREDGLLRNFLFDKHSSKIFSTNNIIGHLGFSVDTAFCMLSGPPGKGGDILVVGGSMTDGGVFHVSARGSPERLQPIETLAPLNDIVTGPPIAVDGEDIAAQQGMPGRLYTCSGPHDRKGQVSEIRYGFEAQIGWKMEFPNAALVERLFSLELPRISQVLLLASHTASSSMVAFELETQDIAFTDSDSHPGFDFDHPTLAATVFNQDIVIQVTTAGISAILVEADDQVTRLRHLKSTIEHATISVGDDPAIAAVRACDTGLDLCIIEVDTADDGQPQVDVTQLVRLEHIPNSICCMHTDHGRLVVIGTATGELLCYDENLKPVFELRIQDLHPEANNAAVSSLVALGPHLVGPTLLLCGLRSGTVLCVELKIQSKNGTRIDVRCDELFRVGATAVQIIEERGRPDGSGNPSALVLCEYTIYRVTLHANSAVVDFTFSPIWVVDRTNPSALPLVNALHRIPKLESKYEQPGGFLICATEAEILFCSVVAQEHGIARHLHFDGVPKRLLYSQFLEKFAVAYSREAYPYEPPLRRPTNVPLLPGEKDATDRPSEKVRQIGLQLVTRNLSYPAGRKGEDVTFSTIVTGDSSAILHDFIDWRPTDDVFHYEWLVLALELPGMHGRVVCVNAKTLGKGKPDADAKVAFHDKQPVTAICAYKKSSLLIACGKEIILRHLDFKTRRWETLSRHAIPSMANAISCQGSLICVATREHSLFVLVDRNDRLCQHKCDAGMRYAKDVAVLDLSTAVFAAADAAGTDIVGFSGLNKANPDATPLFHAKMPGHIHRFRLDSSRGSRRNERTRFYGATMDGTLFHFTLLKHKEWKLLHFIEEMSYLDRKAITAVPMKRRDADGKGYLWKPPPFRPKDMHVRGDRLLMMIEDGPYNLRNVLKGSPRLETFNALVRETLAATDEPVEVAIAWMRKFLRYPPSAMTGD</sequence>
<dbReference type="InterPro" id="IPR036322">
    <property type="entry name" value="WD40_repeat_dom_sf"/>
</dbReference>
<dbReference type="Proteomes" id="UP000094526">
    <property type="component" value="Unassembled WGS sequence"/>
</dbReference>
<dbReference type="GO" id="GO:0006397">
    <property type="term" value="P:mRNA processing"/>
    <property type="evidence" value="ECO:0007669"/>
    <property type="project" value="UniProtKB-KW"/>
</dbReference>
<dbReference type="STRING" id="86049.A0A1C1CYT2"/>
<evidence type="ECO:0000313" key="6">
    <source>
        <dbReference type="Proteomes" id="UP000094526"/>
    </source>
</evidence>
<evidence type="ECO:0000259" key="3">
    <source>
        <dbReference type="Pfam" id="PF10433"/>
    </source>
</evidence>
<name>A0A1C1CYT2_9EURO</name>
<feature type="region of interest" description="Disordered" evidence="2">
    <location>
        <begin position="1"/>
        <end position="26"/>
    </location>
</feature>
<protein>
    <submittedName>
        <fullName evidence="5">Uncharacterized protein</fullName>
    </submittedName>
</protein>
<evidence type="ECO:0000313" key="5">
    <source>
        <dbReference type="EMBL" id="OCT53704.1"/>
    </source>
</evidence>
<comment type="caution">
    <text evidence="5">The sequence shown here is derived from an EMBL/GenBank/DDBJ whole genome shotgun (WGS) entry which is preliminary data.</text>
</comment>
<dbReference type="VEuPathDB" id="FungiDB:CLCR_09451"/>
<dbReference type="OrthoDB" id="20774at2759"/>
<keyword evidence="1" id="KW-0507">mRNA processing</keyword>
<dbReference type="PANTHER" id="PTHR10644">
    <property type="entry name" value="DNA REPAIR/RNA PROCESSING CPSF FAMILY"/>
    <property type="match status" value="1"/>
</dbReference>
<feature type="domain" description="RSE1/DDB1/CPSF1 second beta-propeller" evidence="4">
    <location>
        <begin position="543"/>
        <end position="854"/>
    </location>
</feature>
<dbReference type="EMBL" id="LGRB01000008">
    <property type="protein sequence ID" value="OCT53704.1"/>
    <property type="molecule type" value="Genomic_DNA"/>
</dbReference>
<dbReference type="InterPro" id="IPR018846">
    <property type="entry name" value="Beta-prop_RSE1/DDB1/CPSF1_1st"/>
</dbReference>
<dbReference type="InterPro" id="IPR050358">
    <property type="entry name" value="RSE1/DDB1/CFT1"/>
</dbReference>
<dbReference type="eggNOG" id="ENOG502QVPZ">
    <property type="taxonomic scope" value="Eukaryota"/>
</dbReference>
<dbReference type="Pfam" id="PF10433">
    <property type="entry name" value="Beta-prop_RSE1_1st"/>
    <property type="match status" value="1"/>
</dbReference>
<dbReference type="AlphaFoldDB" id="A0A1C1CYT2"/>
<dbReference type="VEuPathDB" id="FungiDB:G647_00643"/>
<organism evidence="5 6">
    <name type="scientific">Cladophialophora carrionii</name>
    <dbReference type="NCBI Taxonomy" id="86049"/>
    <lineage>
        <taxon>Eukaryota</taxon>
        <taxon>Fungi</taxon>
        <taxon>Dikarya</taxon>
        <taxon>Ascomycota</taxon>
        <taxon>Pezizomycotina</taxon>
        <taxon>Eurotiomycetes</taxon>
        <taxon>Chaetothyriomycetidae</taxon>
        <taxon>Chaetothyriales</taxon>
        <taxon>Herpotrichiellaceae</taxon>
        <taxon>Cladophialophora</taxon>
    </lineage>
</organism>
<proteinExistence type="predicted"/>
<reference evidence="6" key="1">
    <citation type="submission" date="2015-07" db="EMBL/GenBank/DDBJ databases">
        <authorList>
            <person name="Teixeira M.M."/>
            <person name="Souza R.C."/>
            <person name="Almeida L.G."/>
            <person name="Vicente V.A."/>
            <person name="de Hoog S."/>
            <person name="Bocca A.L."/>
            <person name="de Almeida S.R."/>
            <person name="Vasconcelos A.T."/>
            <person name="Felipe M.S."/>
        </authorList>
    </citation>
    <scope>NUCLEOTIDE SEQUENCE [LARGE SCALE GENOMIC DNA]</scope>
    <source>
        <strain evidence="6">KSF</strain>
    </source>
</reference>
<evidence type="ECO:0000256" key="1">
    <source>
        <dbReference type="ARBA" id="ARBA00022664"/>
    </source>
</evidence>
<dbReference type="Pfam" id="PF23726">
    <property type="entry name" value="Beta-prop_RSE1_2nd"/>
    <property type="match status" value="1"/>
</dbReference>
<evidence type="ECO:0000259" key="4">
    <source>
        <dbReference type="Pfam" id="PF23726"/>
    </source>
</evidence>
<evidence type="ECO:0000256" key="2">
    <source>
        <dbReference type="SAM" id="MobiDB-lite"/>
    </source>
</evidence>